<organism evidence="2 3">
    <name type="scientific">Butyricimonas faecalis</name>
    <dbReference type="NCBI Taxonomy" id="2093856"/>
    <lineage>
        <taxon>Bacteria</taxon>
        <taxon>Pseudomonadati</taxon>
        <taxon>Bacteroidota</taxon>
        <taxon>Bacteroidia</taxon>
        <taxon>Bacteroidales</taxon>
        <taxon>Odoribacteraceae</taxon>
        <taxon>Butyricimonas</taxon>
    </lineage>
</organism>
<evidence type="ECO:0000313" key="3">
    <source>
        <dbReference type="Proteomes" id="UP000270673"/>
    </source>
</evidence>
<keyword evidence="1" id="KW-1133">Transmembrane helix</keyword>
<evidence type="ECO:0000313" key="2">
    <source>
        <dbReference type="EMBL" id="AZS28952.1"/>
    </source>
</evidence>
<dbReference type="EMBL" id="CP032819">
    <property type="protein sequence ID" value="AZS28952.1"/>
    <property type="molecule type" value="Genomic_DNA"/>
</dbReference>
<reference evidence="2 3" key="1">
    <citation type="submission" date="2018-10" db="EMBL/GenBank/DDBJ databases">
        <title>Butyricimonas faecalis sp. nov., isolated from human faeces and emended description of the genus Butyricimonas.</title>
        <authorList>
            <person name="Le Roy T."/>
            <person name="Van der Smissen P."/>
            <person name="Paquot A."/>
            <person name="Delzenne N."/>
            <person name="Muccioli G."/>
            <person name="Collet J.-F."/>
            <person name="Cani P.D."/>
        </authorList>
    </citation>
    <scope>NUCLEOTIDE SEQUENCE [LARGE SCALE GENOMIC DNA]</scope>
    <source>
        <strain evidence="2 3">H184</strain>
    </source>
</reference>
<feature type="transmembrane region" description="Helical" evidence="1">
    <location>
        <begin position="100"/>
        <end position="120"/>
    </location>
</feature>
<feature type="transmembrane region" description="Helical" evidence="1">
    <location>
        <begin position="7"/>
        <end position="25"/>
    </location>
</feature>
<dbReference type="AlphaFoldDB" id="A0A3S9VQU8"/>
<evidence type="ECO:0000256" key="1">
    <source>
        <dbReference type="SAM" id="Phobius"/>
    </source>
</evidence>
<feature type="transmembrane region" description="Helical" evidence="1">
    <location>
        <begin position="67"/>
        <end position="88"/>
    </location>
</feature>
<proteinExistence type="predicted"/>
<feature type="transmembrane region" description="Helical" evidence="1">
    <location>
        <begin position="31"/>
        <end position="55"/>
    </location>
</feature>
<gene>
    <name evidence="2" type="ORF">D8S85_04855</name>
</gene>
<dbReference type="KEGG" id="buy:D8S85_04855"/>
<protein>
    <submittedName>
        <fullName evidence="2">Uncharacterized protein</fullName>
    </submittedName>
</protein>
<keyword evidence="3" id="KW-1185">Reference proteome</keyword>
<dbReference type="Proteomes" id="UP000270673">
    <property type="component" value="Chromosome"/>
</dbReference>
<keyword evidence="1" id="KW-0472">Membrane</keyword>
<keyword evidence="1" id="KW-0812">Transmembrane</keyword>
<accession>A0A3S9VQU8</accession>
<sequence length="128" mass="15358">MLIIIILLFDFYLYNSWLYLTQYVFNGDFTNKVLCGCLFILLLVCYILYKLYLVFKKNRYIHWVEKWVIIILIPLIYMYLFESCIYLNRDFGIVGLNYLIIPLGFVGYVVFSYVVSILIIRKIGYVLP</sequence>
<name>A0A3S9VQU8_9BACT</name>